<keyword evidence="2" id="KW-1185">Reference proteome</keyword>
<dbReference type="Proteomes" id="UP001202550">
    <property type="component" value="Unassembled WGS sequence"/>
</dbReference>
<comment type="caution">
    <text evidence="1">The sequence shown here is derived from an EMBL/GenBank/DDBJ whole genome shotgun (WGS) entry which is preliminary data.</text>
</comment>
<sequence>MNVIADSMAVITTLYQTGALGIGEMRATLELRIEEDGTVTLVARDQHHTELSTFSEAHGLTLTAGTLLCRDQAVIADIDKVSDLARQLEPLVARVLPGRDSYWDGSNWIGRLEEDAWAAWTEITAFFEELEAERWTTDAAVWDAEDYISYGHDVTSQTTDAELNQLAAEYVAEAERENIYFLYGSHGEGPEAMCEILFEMRKALRADDEEDWGEEYQDLKGVISNAAQAFLASDDDAESGAVAFHVGKCHDEVWQAVFTRGPSLELGMTRIATGAQAEEFLRDPSTAAHIVFNCWDEDWTE</sequence>
<organism evidence="1 2">
    <name type="scientific">Roseinatronobacter domitianus</name>
    <dbReference type="NCBI Taxonomy" id="2940293"/>
    <lineage>
        <taxon>Bacteria</taxon>
        <taxon>Pseudomonadati</taxon>
        <taxon>Pseudomonadota</taxon>
        <taxon>Alphaproteobacteria</taxon>
        <taxon>Rhodobacterales</taxon>
        <taxon>Paracoccaceae</taxon>
        <taxon>Roseinatronobacter</taxon>
    </lineage>
</organism>
<reference evidence="1 2" key="1">
    <citation type="submission" date="2022-05" db="EMBL/GenBank/DDBJ databases">
        <title>Seasonal and diel survey of microbial diversity of the Tyrrhenian coast.</title>
        <authorList>
            <person name="Gattoni G."/>
            <person name="Corral P."/>
        </authorList>
    </citation>
    <scope>NUCLEOTIDE SEQUENCE [LARGE SCALE GENOMIC DNA]</scope>
    <source>
        <strain evidence="1 2">V10</strain>
    </source>
</reference>
<protein>
    <submittedName>
        <fullName evidence="1">Uncharacterized protein</fullName>
    </submittedName>
</protein>
<accession>A0ABT0M4A6</accession>
<proteinExistence type="predicted"/>
<dbReference type="RefSeq" id="WP_249059409.1">
    <property type="nucleotide sequence ID" value="NZ_JALZWP010000012.1"/>
</dbReference>
<evidence type="ECO:0000313" key="1">
    <source>
        <dbReference type="EMBL" id="MCL1629473.1"/>
    </source>
</evidence>
<gene>
    <name evidence="1" type="ORF">M3N55_12100</name>
</gene>
<evidence type="ECO:0000313" key="2">
    <source>
        <dbReference type="Proteomes" id="UP001202550"/>
    </source>
</evidence>
<dbReference type="EMBL" id="JALZWP010000012">
    <property type="protein sequence ID" value="MCL1629473.1"/>
    <property type="molecule type" value="Genomic_DNA"/>
</dbReference>
<name>A0ABT0M4A6_9RHOB</name>